<dbReference type="InterPro" id="IPR002347">
    <property type="entry name" value="SDR_fam"/>
</dbReference>
<comment type="caution">
    <text evidence="6">The sequence shown here is derived from an EMBL/GenBank/DDBJ whole genome shotgun (WGS) entry which is preliminary data.</text>
</comment>
<keyword evidence="2" id="KW-0560">Oxidoreductase</keyword>
<dbReference type="EC" id="1.1.1.175" evidence="3"/>
<comment type="similarity">
    <text evidence="1 5">Belongs to the short-chain dehydrogenases/reductases (SDR) family.</text>
</comment>
<evidence type="ECO:0000256" key="1">
    <source>
        <dbReference type="ARBA" id="ARBA00006484"/>
    </source>
</evidence>
<dbReference type="PANTHER" id="PTHR43669:SF3">
    <property type="entry name" value="ALCOHOL DEHYDROGENASE, PUTATIVE (AFU_ORTHOLOGUE AFUA_3G03445)-RELATED"/>
    <property type="match status" value="1"/>
</dbReference>
<dbReference type="EMBL" id="QFQZ01000085">
    <property type="protein sequence ID" value="PZR31481.1"/>
    <property type="molecule type" value="Genomic_DNA"/>
</dbReference>
<dbReference type="PROSITE" id="PS00061">
    <property type="entry name" value="ADH_SHORT"/>
    <property type="match status" value="1"/>
</dbReference>
<dbReference type="AlphaFoldDB" id="A0A2W5X486"/>
<dbReference type="InterPro" id="IPR020904">
    <property type="entry name" value="Sc_DH/Rdtase_CS"/>
</dbReference>
<dbReference type="Proteomes" id="UP000249393">
    <property type="component" value="Unassembled WGS sequence"/>
</dbReference>
<evidence type="ECO:0000313" key="7">
    <source>
        <dbReference type="Proteomes" id="UP000249393"/>
    </source>
</evidence>
<dbReference type="Pfam" id="PF00106">
    <property type="entry name" value="adh_short"/>
    <property type="match status" value="1"/>
</dbReference>
<dbReference type="PANTHER" id="PTHR43669">
    <property type="entry name" value="5-KETO-D-GLUCONATE 5-REDUCTASE"/>
    <property type="match status" value="1"/>
</dbReference>
<organism evidence="6 7">
    <name type="scientific">Caulobacter segnis</name>
    <dbReference type="NCBI Taxonomy" id="88688"/>
    <lineage>
        <taxon>Bacteria</taxon>
        <taxon>Pseudomonadati</taxon>
        <taxon>Pseudomonadota</taxon>
        <taxon>Alphaproteobacteria</taxon>
        <taxon>Caulobacterales</taxon>
        <taxon>Caulobacteraceae</taxon>
        <taxon>Caulobacter</taxon>
    </lineage>
</organism>
<dbReference type="CDD" id="cd05233">
    <property type="entry name" value="SDR_c"/>
    <property type="match status" value="1"/>
</dbReference>
<name>A0A2W5X486_9CAUL</name>
<accession>A0A2W5X486</accession>
<dbReference type="PRINTS" id="PR00080">
    <property type="entry name" value="SDRFAMILY"/>
</dbReference>
<reference evidence="6 7" key="1">
    <citation type="submission" date="2017-08" db="EMBL/GenBank/DDBJ databases">
        <title>Infants hospitalized years apart are colonized by the same room-sourced microbial strains.</title>
        <authorList>
            <person name="Brooks B."/>
            <person name="Olm M.R."/>
            <person name="Firek B.A."/>
            <person name="Baker R."/>
            <person name="Thomas B.C."/>
            <person name="Morowitz M.J."/>
            <person name="Banfield J.F."/>
        </authorList>
    </citation>
    <scope>NUCLEOTIDE SEQUENCE [LARGE SCALE GENOMIC DNA]</scope>
    <source>
        <strain evidence="6">S2_003_000_R2_4</strain>
    </source>
</reference>
<dbReference type="InterPro" id="IPR036291">
    <property type="entry name" value="NAD(P)-bd_dom_sf"/>
</dbReference>
<dbReference type="FunFam" id="3.40.50.720:FF:000084">
    <property type="entry name" value="Short-chain dehydrogenase reductase"/>
    <property type="match status" value="1"/>
</dbReference>
<evidence type="ECO:0000256" key="3">
    <source>
        <dbReference type="ARBA" id="ARBA00066641"/>
    </source>
</evidence>
<proteinExistence type="inferred from homology"/>
<sequence>MNSADGVVLPSFSLVGRTALVTGASSGLGARFAAVLAAAGARVVLTARRLEALAAVAAEITARGGQATCAPMDVTDERSVVAAFDRAEADAGPIDTVIANAGIGGGGRSTEMPVAAFSSIMSVNATGAFLTAREAGRRMIANGSRERQDGRILIVASAAAHTPVAGLAAYNASKAAAAMLGRSLAVEWVRQGINVNVLCPGYIRTDINAEMFEGVTGEAQISALGRRRLMTPEDLDGGVLYLCSNASRAVTGSVLTIDDGQSA</sequence>
<dbReference type="GO" id="GO:0047838">
    <property type="term" value="F:D-xylose 1-dehydrogenase (NAD+) activity"/>
    <property type="evidence" value="ECO:0007669"/>
    <property type="project" value="UniProtKB-EC"/>
</dbReference>
<dbReference type="Gene3D" id="3.40.50.720">
    <property type="entry name" value="NAD(P)-binding Rossmann-like Domain"/>
    <property type="match status" value="1"/>
</dbReference>
<evidence type="ECO:0000256" key="5">
    <source>
        <dbReference type="RuleBase" id="RU000363"/>
    </source>
</evidence>
<evidence type="ECO:0000256" key="4">
    <source>
        <dbReference type="ARBA" id="ARBA00069939"/>
    </source>
</evidence>
<gene>
    <name evidence="6" type="ORF">DI526_19565</name>
</gene>
<evidence type="ECO:0000313" key="6">
    <source>
        <dbReference type="EMBL" id="PZR31481.1"/>
    </source>
</evidence>
<dbReference type="SUPFAM" id="SSF51735">
    <property type="entry name" value="NAD(P)-binding Rossmann-fold domains"/>
    <property type="match status" value="1"/>
</dbReference>
<protein>
    <recommendedName>
        <fullName evidence="4">D-xylose 1-dehydrogenase</fullName>
        <ecNumber evidence="3">1.1.1.175</ecNumber>
    </recommendedName>
</protein>
<dbReference type="PRINTS" id="PR00081">
    <property type="entry name" value="GDHRDH"/>
</dbReference>
<evidence type="ECO:0000256" key="2">
    <source>
        <dbReference type="ARBA" id="ARBA00023002"/>
    </source>
</evidence>